<evidence type="ECO:0000256" key="1">
    <source>
        <dbReference type="ARBA" id="ARBA00006738"/>
    </source>
</evidence>
<dbReference type="PANTHER" id="PTHR34039">
    <property type="entry name" value="UPF0102 PROTEIN YRAN"/>
    <property type="match status" value="1"/>
</dbReference>
<sequence>MERLNARTNRRKVGREAERAAGEFLEKLGYRLLERNWRCPEGEIDIVAMDGDILVFVEVRSRTSDRFGTPAESVDERKRRRIRAAARRYLYDTRCFGAYRIRFDVVAVGGGSDGPLRVEHIVNAF</sequence>
<protein>
    <recommendedName>
        <fullName evidence="2">UPF0102 protein BLM47_03245</fullName>
    </recommendedName>
</protein>
<dbReference type="Pfam" id="PF02021">
    <property type="entry name" value="UPF0102"/>
    <property type="match status" value="1"/>
</dbReference>
<dbReference type="AlphaFoldDB" id="A0A2A6E2R7"/>
<dbReference type="SUPFAM" id="SSF52980">
    <property type="entry name" value="Restriction endonuclease-like"/>
    <property type="match status" value="1"/>
</dbReference>
<evidence type="ECO:0000313" key="3">
    <source>
        <dbReference type="EMBL" id="PDO11222.1"/>
    </source>
</evidence>
<dbReference type="GO" id="GO:0003676">
    <property type="term" value="F:nucleic acid binding"/>
    <property type="evidence" value="ECO:0007669"/>
    <property type="project" value="InterPro"/>
</dbReference>
<dbReference type="EMBL" id="MOXJ01000004">
    <property type="protein sequence ID" value="PDO11222.1"/>
    <property type="molecule type" value="Genomic_DNA"/>
</dbReference>
<dbReference type="InterPro" id="IPR011335">
    <property type="entry name" value="Restrct_endonuc-II-like"/>
</dbReference>
<gene>
    <name evidence="3" type="ORF">BLM47_03245</name>
</gene>
<dbReference type="NCBIfam" id="TIGR00252">
    <property type="entry name" value="YraN family protein"/>
    <property type="match status" value="1"/>
</dbReference>
<organism evidence="3 4">
    <name type="scientific">Candidatus Reconcilbacillus cellulovorans</name>
    <dbReference type="NCBI Taxonomy" id="1906605"/>
    <lineage>
        <taxon>Bacteria</taxon>
        <taxon>Bacillati</taxon>
        <taxon>Bacillota</taxon>
        <taxon>Bacilli</taxon>
        <taxon>Bacillales</taxon>
        <taxon>Paenibacillaceae</taxon>
        <taxon>Candidatus Reconcilbacillus</taxon>
    </lineage>
</organism>
<reference evidence="3 4" key="1">
    <citation type="submission" date="2016-12" db="EMBL/GenBank/DDBJ databases">
        <title>Candidatus Reconcilibacillus cellulovorans genome.</title>
        <authorList>
            <person name="Kolinko S."/>
            <person name="Wu Y.-W."/>
            <person name="Tachea F."/>
            <person name="Denzel E."/>
            <person name="Hiras J."/>
            <person name="Baecker N."/>
            <person name="Chan L.J."/>
            <person name="Eichorst S.A."/>
            <person name="Frey D."/>
            <person name="Adams P.D."/>
            <person name="Pray T."/>
            <person name="Tanjore D."/>
            <person name="Petzold C.J."/>
            <person name="Gladden J.M."/>
            <person name="Simmons B.A."/>
            <person name="Singer S.W."/>
        </authorList>
    </citation>
    <scope>NUCLEOTIDE SEQUENCE [LARGE SCALE GENOMIC DNA]</scope>
    <source>
        <strain evidence="3">JTherm</strain>
    </source>
</reference>
<dbReference type="NCBIfam" id="NF009150">
    <property type="entry name" value="PRK12497.1-3"/>
    <property type="match status" value="1"/>
</dbReference>
<dbReference type="HAMAP" id="MF_00048">
    <property type="entry name" value="UPF0102"/>
    <property type="match status" value="1"/>
</dbReference>
<comment type="similarity">
    <text evidence="1 2">Belongs to the UPF0102 family.</text>
</comment>
<dbReference type="PANTHER" id="PTHR34039:SF1">
    <property type="entry name" value="UPF0102 PROTEIN YRAN"/>
    <property type="match status" value="1"/>
</dbReference>
<dbReference type="CDD" id="cd20736">
    <property type="entry name" value="PoNe_Nuclease"/>
    <property type="match status" value="1"/>
</dbReference>
<dbReference type="NCBIfam" id="NF009154">
    <property type="entry name" value="PRK12497.3-3"/>
    <property type="match status" value="1"/>
</dbReference>
<evidence type="ECO:0000256" key="2">
    <source>
        <dbReference type="HAMAP-Rule" id="MF_00048"/>
    </source>
</evidence>
<proteinExistence type="inferred from homology"/>
<accession>A0A2A6E2R7</accession>
<dbReference type="Gene3D" id="3.40.1350.10">
    <property type="match status" value="1"/>
</dbReference>
<evidence type="ECO:0000313" key="4">
    <source>
        <dbReference type="Proteomes" id="UP000243688"/>
    </source>
</evidence>
<dbReference type="InterPro" id="IPR003509">
    <property type="entry name" value="UPF0102_YraN-like"/>
</dbReference>
<dbReference type="InterPro" id="IPR011856">
    <property type="entry name" value="tRNA_endonuc-like_dom_sf"/>
</dbReference>
<name>A0A2A6E2R7_9BACL</name>
<comment type="caution">
    <text evidence="3">The sequence shown here is derived from an EMBL/GenBank/DDBJ whole genome shotgun (WGS) entry which is preliminary data.</text>
</comment>
<dbReference type="Proteomes" id="UP000243688">
    <property type="component" value="Unassembled WGS sequence"/>
</dbReference>